<comment type="caution">
    <text evidence="1">The sequence shown here is derived from an EMBL/GenBank/DDBJ whole genome shotgun (WGS) entry which is preliminary data.</text>
</comment>
<gene>
    <name evidence="1" type="ORF">EZS28_044146</name>
</gene>
<protein>
    <submittedName>
        <fullName evidence="1">Uncharacterized protein</fullName>
    </submittedName>
</protein>
<evidence type="ECO:0000313" key="1">
    <source>
        <dbReference type="EMBL" id="KAA6360327.1"/>
    </source>
</evidence>
<reference evidence="1 2" key="1">
    <citation type="submission" date="2019-03" db="EMBL/GenBank/DDBJ databases">
        <title>Single cell metagenomics reveals metabolic interactions within the superorganism composed of flagellate Streblomastix strix and complex community of Bacteroidetes bacteria on its surface.</title>
        <authorList>
            <person name="Treitli S.C."/>
            <person name="Kolisko M."/>
            <person name="Husnik F."/>
            <person name="Keeling P."/>
            <person name="Hampl V."/>
        </authorList>
    </citation>
    <scope>NUCLEOTIDE SEQUENCE [LARGE SCALE GENOMIC DNA]</scope>
    <source>
        <strain evidence="1">ST1C</strain>
    </source>
</reference>
<proteinExistence type="predicted"/>
<accession>A0A5J4TQ45</accession>
<dbReference type="AlphaFoldDB" id="A0A5J4TQ45"/>
<name>A0A5J4TQ45_9EUKA</name>
<dbReference type="EMBL" id="SNRW01027095">
    <property type="protein sequence ID" value="KAA6360327.1"/>
    <property type="molecule type" value="Genomic_DNA"/>
</dbReference>
<feature type="non-terminal residue" evidence="1">
    <location>
        <position position="1"/>
    </location>
</feature>
<sequence length="109" mass="11549">ASVSGDDLLVCSKTPSAPACSGQCADNTNKTQTECACVSGDKRGICYTCTAKDTPYAECKCPEVNEGDYTKEKCEEDKILTEKEASGSVRITQSIIAVAVVIPILALFF</sequence>
<organism evidence="1 2">
    <name type="scientific">Streblomastix strix</name>
    <dbReference type="NCBI Taxonomy" id="222440"/>
    <lineage>
        <taxon>Eukaryota</taxon>
        <taxon>Metamonada</taxon>
        <taxon>Preaxostyla</taxon>
        <taxon>Oxymonadida</taxon>
        <taxon>Streblomastigidae</taxon>
        <taxon>Streblomastix</taxon>
    </lineage>
</organism>
<evidence type="ECO:0000313" key="2">
    <source>
        <dbReference type="Proteomes" id="UP000324800"/>
    </source>
</evidence>
<dbReference type="Proteomes" id="UP000324800">
    <property type="component" value="Unassembled WGS sequence"/>
</dbReference>